<dbReference type="OrthoDB" id="4239904at2"/>
<organism evidence="1 2">
    <name type="scientific">Micromonospora sediminicola</name>
    <dbReference type="NCBI Taxonomy" id="946078"/>
    <lineage>
        <taxon>Bacteria</taxon>
        <taxon>Bacillati</taxon>
        <taxon>Actinomycetota</taxon>
        <taxon>Actinomycetes</taxon>
        <taxon>Micromonosporales</taxon>
        <taxon>Micromonosporaceae</taxon>
        <taxon>Micromonospora</taxon>
    </lineage>
</organism>
<dbReference type="STRING" id="946078.GA0070622_0187"/>
<evidence type="ECO:0000313" key="1">
    <source>
        <dbReference type="EMBL" id="SBT63241.1"/>
    </source>
</evidence>
<dbReference type="AlphaFoldDB" id="A0A1A9B2I1"/>
<gene>
    <name evidence="1" type="ORF">GA0070622_0187</name>
</gene>
<sequence>MDDHAVESYEHDDQHEVFRSLPFPFTDDRFPDQLGAVVQRTVLEGVEPAREVIHTDDNAWIVGDGVNDPNEPDAVVVTCIQHVAERDAAVAGLADLPLGQVAYREDPGQPWSVEPHSWLTE</sequence>
<reference evidence="2" key="1">
    <citation type="submission" date="2016-06" db="EMBL/GenBank/DDBJ databases">
        <authorList>
            <person name="Varghese N."/>
            <person name="Submissions Spin"/>
        </authorList>
    </citation>
    <scope>NUCLEOTIDE SEQUENCE [LARGE SCALE GENOMIC DNA]</scope>
    <source>
        <strain evidence="2">DSM 45794</strain>
    </source>
</reference>
<evidence type="ECO:0000313" key="2">
    <source>
        <dbReference type="Proteomes" id="UP000199558"/>
    </source>
</evidence>
<name>A0A1A9B2I1_9ACTN</name>
<dbReference type="EMBL" id="FLRH01000003">
    <property type="protein sequence ID" value="SBT63241.1"/>
    <property type="molecule type" value="Genomic_DNA"/>
</dbReference>
<protein>
    <submittedName>
        <fullName evidence="1">Uncharacterized protein</fullName>
    </submittedName>
</protein>
<accession>A0A1A9B2I1</accession>
<dbReference type="RefSeq" id="WP_091565477.1">
    <property type="nucleotide sequence ID" value="NZ_FLRH01000003.1"/>
</dbReference>
<proteinExistence type="predicted"/>
<keyword evidence="2" id="KW-1185">Reference proteome</keyword>
<dbReference type="Proteomes" id="UP000199558">
    <property type="component" value="Unassembled WGS sequence"/>
</dbReference>